<evidence type="ECO:0000259" key="12">
    <source>
        <dbReference type="Pfam" id="PF01693"/>
    </source>
</evidence>
<evidence type="ECO:0000256" key="10">
    <source>
        <dbReference type="ARBA" id="ARBA00022842"/>
    </source>
</evidence>
<dbReference type="Pfam" id="PF01693">
    <property type="entry name" value="Cauli_VI"/>
    <property type="match status" value="1"/>
</dbReference>
<dbReference type="InterPro" id="IPR011320">
    <property type="entry name" value="RNase_H1_N"/>
</dbReference>
<evidence type="ECO:0000256" key="9">
    <source>
        <dbReference type="ARBA" id="ARBA00022801"/>
    </source>
</evidence>
<evidence type="ECO:0000256" key="7">
    <source>
        <dbReference type="ARBA" id="ARBA00022723"/>
    </source>
</evidence>
<name>A0A1W1HEA9_9BACT</name>
<dbReference type="GO" id="GO:0046872">
    <property type="term" value="F:metal ion binding"/>
    <property type="evidence" value="ECO:0007669"/>
    <property type="project" value="UniProtKB-KW"/>
</dbReference>
<evidence type="ECO:0000256" key="1">
    <source>
        <dbReference type="ARBA" id="ARBA00001946"/>
    </source>
</evidence>
<keyword evidence="11" id="KW-0175">Coiled coil</keyword>
<dbReference type="FunFam" id="3.40.970.10:FF:000002">
    <property type="entry name" value="Ribonuclease H"/>
    <property type="match status" value="1"/>
</dbReference>
<evidence type="ECO:0000256" key="11">
    <source>
        <dbReference type="SAM" id="Coils"/>
    </source>
</evidence>
<dbReference type="RefSeq" id="WP_222424178.1">
    <property type="nucleotide sequence ID" value="NZ_LT828567.1"/>
</dbReference>
<feature type="domain" description="Ribonuclease H1 N-terminal" evidence="12">
    <location>
        <begin position="60"/>
        <end position="105"/>
    </location>
</feature>
<evidence type="ECO:0000256" key="3">
    <source>
        <dbReference type="ARBA" id="ARBA00005300"/>
    </source>
</evidence>
<keyword evidence="10" id="KW-0460">Magnesium</keyword>
<comment type="function">
    <text evidence="2">Endonuclease that specifically degrades the RNA of RNA-DNA hybrids.</text>
</comment>
<dbReference type="InterPro" id="IPR037056">
    <property type="entry name" value="RNase_H1_N_sf"/>
</dbReference>
<gene>
    <name evidence="13" type="ORF">MTBBW1_2470006</name>
</gene>
<comment type="cofactor">
    <cofactor evidence="1">
        <name>Mg(2+)</name>
        <dbReference type="ChEBI" id="CHEBI:18420"/>
    </cofactor>
</comment>
<dbReference type="EMBL" id="FWEV01000165">
    <property type="protein sequence ID" value="SLM30819.1"/>
    <property type="molecule type" value="Genomic_DNA"/>
</dbReference>
<evidence type="ECO:0000313" key="13">
    <source>
        <dbReference type="EMBL" id="SLM30819.1"/>
    </source>
</evidence>
<dbReference type="SUPFAM" id="SSF55658">
    <property type="entry name" value="L9 N-domain-like"/>
    <property type="match status" value="1"/>
</dbReference>
<dbReference type="Gene3D" id="3.40.970.10">
    <property type="entry name" value="Ribonuclease H1, N-terminal domain"/>
    <property type="match status" value="1"/>
</dbReference>
<keyword evidence="7" id="KW-0479">Metal-binding</keyword>
<organism evidence="13 14">
    <name type="scientific">Desulfamplus magnetovallimortis</name>
    <dbReference type="NCBI Taxonomy" id="1246637"/>
    <lineage>
        <taxon>Bacteria</taxon>
        <taxon>Pseudomonadati</taxon>
        <taxon>Thermodesulfobacteriota</taxon>
        <taxon>Desulfobacteria</taxon>
        <taxon>Desulfobacterales</taxon>
        <taxon>Desulfobacteraceae</taxon>
        <taxon>Desulfamplus</taxon>
    </lineage>
</organism>
<dbReference type="Proteomes" id="UP000191931">
    <property type="component" value="Unassembled WGS sequence"/>
</dbReference>
<evidence type="ECO:0000256" key="2">
    <source>
        <dbReference type="ARBA" id="ARBA00004065"/>
    </source>
</evidence>
<accession>A0A1W1HEA9</accession>
<evidence type="ECO:0000313" key="14">
    <source>
        <dbReference type="Proteomes" id="UP000191931"/>
    </source>
</evidence>
<dbReference type="InterPro" id="IPR009027">
    <property type="entry name" value="Ribosomal_bL9/RNase_H1_N"/>
</dbReference>
<keyword evidence="8" id="KW-0255">Endonuclease</keyword>
<evidence type="ECO:0000256" key="6">
    <source>
        <dbReference type="ARBA" id="ARBA00022722"/>
    </source>
</evidence>
<sequence>MQEKTKTKTKTKKFSMILEELQELKEMVMRIERAINSSHENRTPKPKSLVKLKSKKRGCYYAVVIGFTPGIYTDWKGPNGAERQVKGYSNSLYKKFKTEEEAARFMDHHSDY</sequence>
<proteinExistence type="inferred from homology"/>
<evidence type="ECO:0000256" key="5">
    <source>
        <dbReference type="ARBA" id="ARBA00017721"/>
    </source>
</evidence>
<feature type="coiled-coil region" evidence="11">
    <location>
        <begin position="14"/>
        <end position="41"/>
    </location>
</feature>
<comment type="similarity">
    <text evidence="3">Belongs to the RNase H family.</text>
</comment>
<reference evidence="13 14" key="1">
    <citation type="submission" date="2017-03" db="EMBL/GenBank/DDBJ databases">
        <authorList>
            <person name="Afonso C.L."/>
            <person name="Miller P.J."/>
            <person name="Scott M.A."/>
            <person name="Spackman E."/>
            <person name="Goraichik I."/>
            <person name="Dimitrov K.M."/>
            <person name="Suarez D.L."/>
            <person name="Swayne D.E."/>
        </authorList>
    </citation>
    <scope>NUCLEOTIDE SEQUENCE [LARGE SCALE GENOMIC DNA]</scope>
    <source>
        <strain evidence="13">PRJEB14757</strain>
    </source>
</reference>
<protein>
    <recommendedName>
        <fullName evidence="5">Ribonuclease H</fullName>
        <ecNumber evidence="4">3.1.26.4</ecNumber>
    </recommendedName>
</protein>
<dbReference type="GO" id="GO:0004523">
    <property type="term" value="F:RNA-DNA hybrid ribonuclease activity"/>
    <property type="evidence" value="ECO:0007669"/>
    <property type="project" value="UniProtKB-EC"/>
</dbReference>
<evidence type="ECO:0000256" key="4">
    <source>
        <dbReference type="ARBA" id="ARBA00012180"/>
    </source>
</evidence>
<keyword evidence="9" id="KW-0378">Hydrolase</keyword>
<evidence type="ECO:0000256" key="8">
    <source>
        <dbReference type="ARBA" id="ARBA00022759"/>
    </source>
</evidence>
<dbReference type="EC" id="3.1.26.4" evidence="4"/>
<keyword evidence="14" id="KW-1185">Reference proteome</keyword>
<dbReference type="AlphaFoldDB" id="A0A1W1HEA9"/>
<keyword evidence="6" id="KW-0540">Nuclease</keyword>